<dbReference type="Gene3D" id="2.60.40.10">
    <property type="entry name" value="Immunoglobulins"/>
    <property type="match status" value="3"/>
</dbReference>
<dbReference type="InterPro" id="IPR043555">
    <property type="entry name" value="SRPX-like"/>
</dbReference>
<keyword evidence="3" id="KW-0677">Repeat</keyword>
<evidence type="ECO:0000256" key="2">
    <source>
        <dbReference type="ARBA" id="ARBA00022729"/>
    </source>
</evidence>
<evidence type="ECO:0000256" key="4">
    <source>
        <dbReference type="ARBA" id="ARBA00022801"/>
    </source>
</evidence>
<dbReference type="EMBL" id="CP068439">
    <property type="protein sequence ID" value="QQX75580.1"/>
    <property type="molecule type" value="Genomic_DNA"/>
</dbReference>
<name>A0ABX7DP35_9FLAO</name>
<dbReference type="PANTHER" id="PTHR46343:SF2">
    <property type="entry name" value="SUSHI_VON WILLEBRAND FACTOR TYPE A_EGF_PENTRAXIN DOMAIN-CONTAINING 1"/>
    <property type="match status" value="1"/>
</dbReference>
<dbReference type="PROSITE" id="PS51829">
    <property type="entry name" value="P_HOMO_B"/>
    <property type="match status" value="1"/>
</dbReference>
<evidence type="ECO:0000313" key="8">
    <source>
        <dbReference type="EMBL" id="QQX75580.1"/>
    </source>
</evidence>
<organism evidence="8 9">
    <name type="scientific">Aequorivita iocasae</name>
    <dbReference type="NCBI Taxonomy" id="2803865"/>
    <lineage>
        <taxon>Bacteria</taxon>
        <taxon>Pseudomonadati</taxon>
        <taxon>Bacteroidota</taxon>
        <taxon>Flavobacteriia</taxon>
        <taxon>Flavobacteriales</taxon>
        <taxon>Flavobacteriaceae</taxon>
        <taxon>Aequorivita</taxon>
    </lineage>
</organism>
<dbReference type="Gene3D" id="2.60.120.380">
    <property type="match status" value="1"/>
</dbReference>
<feature type="domain" description="HYR" evidence="6">
    <location>
        <begin position="1325"/>
        <end position="1412"/>
    </location>
</feature>
<feature type="domain" description="HYR" evidence="6">
    <location>
        <begin position="361"/>
        <end position="445"/>
    </location>
</feature>
<evidence type="ECO:0000256" key="5">
    <source>
        <dbReference type="SAM" id="SignalP"/>
    </source>
</evidence>
<evidence type="ECO:0000256" key="3">
    <source>
        <dbReference type="ARBA" id="ARBA00022737"/>
    </source>
</evidence>
<dbReference type="Gene3D" id="2.60.120.260">
    <property type="entry name" value="Galactose-binding domain-like"/>
    <property type="match status" value="1"/>
</dbReference>
<evidence type="ECO:0000259" key="7">
    <source>
        <dbReference type="PROSITE" id="PS51829"/>
    </source>
</evidence>
<dbReference type="InterPro" id="IPR013783">
    <property type="entry name" value="Ig-like_fold"/>
</dbReference>
<dbReference type="InterPro" id="IPR003410">
    <property type="entry name" value="HYR_dom"/>
</dbReference>
<evidence type="ECO:0000259" key="6">
    <source>
        <dbReference type="PROSITE" id="PS50825"/>
    </source>
</evidence>
<feature type="signal peptide" evidence="5">
    <location>
        <begin position="1"/>
        <end position="20"/>
    </location>
</feature>
<dbReference type="Pfam" id="PF01483">
    <property type="entry name" value="P_proprotein"/>
    <property type="match status" value="1"/>
</dbReference>
<keyword evidence="1" id="KW-0645">Protease</keyword>
<keyword evidence="2 5" id="KW-0732">Signal</keyword>
<protein>
    <submittedName>
        <fullName evidence="8">HYR domain-containing protein</fullName>
    </submittedName>
</protein>
<gene>
    <name evidence="8" type="ORF">JK629_09510</name>
</gene>
<keyword evidence="9" id="KW-1185">Reference proteome</keyword>
<dbReference type="PROSITE" id="PS50825">
    <property type="entry name" value="HYR"/>
    <property type="match status" value="2"/>
</dbReference>
<keyword evidence="4" id="KW-0378">Hydrolase</keyword>
<dbReference type="Proteomes" id="UP000629420">
    <property type="component" value="Chromosome"/>
</dbReference>
<accession>A0ABX7DP35</accession>
<dbReference type="InterPro" id="IPR026444">
    <property type="entry name" value="Secre_tail"/>
</dbReference>
<dbReference type="Pfam" id="PF02494">
    <property type="entry name" value="HYR"/>
    <property type="match status" value="2"/>
</dbReference>
<reference evidence="8 9" key="1">
    <citation type="submission" date="2021-01" db="EMBL/GenBank/DDBJ databases">
        <title>Aequorivita sp. strain KX20305, a bacterium isolated from the sediment collected at a cold seep field in South China Sea.</title>
        <authorList>
            <person name="Zhang H."/>
            <person name="Li C."/>
        </authorList>
    </citation>
    <scope>NUCLEOTIDE SEQUENCE [LARGE SCALE GENOMIC DNA]</scope>
    <source>
        <strain evidence="8 9">KX20305</strain>
    </source>
</reference>
<feature type="chain" id="PRO_5047506428" evidence="5">
    <location>
        <begin position="21"/>
        <end position="1501"/>
    </location>
</feature>
<dbReference type="SUPFAM" id="SSF49785">
    <property type="entry name" value="Galactose-binding domain-like"/>
    <property type="match status" value="1"/>
</dbReference>
<feature type="domain" description="P/Homo B" evidence="7">
    <location>
        <begin position="708"/>
        <end position="868"/>
    </location>
</feature>
<dbReference type="Pfam" id="PF18962">
    <property type="entry name" value="Por_Secre_tail"/>
    <property type="match status" value="1"/>
</dbReference>
<dbReference type="InterPro" id="IPR002884">
    <property type="entry name" value="P_dom"/>
</dbReference>
<dbReference type="RefSeq" id="WP_202335397.1">
    <property type="nucleotide sequence ID" value="NZ_CP068439.1"/>
</dbReference>
<dbReference type="InterPro" id="IPR008979">
    <property type="entry name" value="Galactose-bd-like_sf"/>
</dbReference>
<proteinExistence type="predicted"/>
<evidence type="ECO:0000256" key="1">
    <source>
        <dbReference type="ARBA" id="ARBA00022670"/>
    </source>
</evidence>
<dbReference type="NCBIfam" id="TIGR04183">
    <property type="entry name" value="Por_Secre_tail"/>
    <property type="match status" value="1"/>
</dbReference>
<sequence>MKKITMFLIFGLCTLFVANAQEERVATALGNARVSATQNMQSRALTTIYETDNLGANGAEITATANGPSTSMADAIVMAGSNRILQKVTVNVFNLASAAPYDLTLSIYTDCTTNGATGACGSGPGTLVAASTVTQTVTPGPLGFIYSVVFTLPNVNLYSEIDNTISVALKASRNDVFWILNENPVIGSQPAGEPPLSVVQRCGSIVANNGCTRNFGLINNFSMKLEAEAAPPNDLCANAITITGDGTISGTTVFASTDSGNPFCGTSITSPGVWYKFTDNSITGSAVTLSLCGGAAFDTKISVYNGSCGAFTCVAGNDDFCGLQSQVSFNTDGSSTYYILVHSFGGATGPFDLNISGFPAVVIGDPPIIACPANIVVNNDSGVCGAAVNFAGVAFDTEDGNISGDIIATPASGSLFAVGDTTVTLSVTDSDGNTSTCQFMVTVVDNEAPNVICQNITVELDEDGLYELDPLEIDNGSLDNCSIVTYEFGTSGPAGSGNLQTIFVGTNGGNPGGAVYFDVTVGPSDIALTAIDVNTTTAAGDPFTINVYAFEGTYVGNTGNPAPWGSPVASGSGVTAGTDVPSTATLSSSITLQSGTTYAMAIVMDATHAHRYTNGNGANQNFSNADVSMSLGAASNIPFSGTAFSPRVFNGGLTYDIIPDAFGGTFDCSMVGANTIYLMVTDASGNSSTCAATVTVEDNTAPAITCIGEPATVTDTVSDSPALPITDNNPAGVSTTITVADDFEITDLNVNLDITHTWVGDLIVTLQSPAGTTAVIVDRMGYTGTGFGCSSNNLLITLDDEAASPIEDECQPGPPAASGSFTPNNPLSAFDGESTLGDWTLTVSDNAGGDTGTLNAWGIEYSYDVSATPLDVILDANGMASIDPMDLLINIDEACGYTITVGGTGGGGMGSLSTLFTSNNGGAAGWTVMYDLTVGPNDIEITDLEVNTSSTSAINLDFYTLVGSYVGNELNPGAWGSPVTTGTGTGAGTDVPSSVTLASPVTLNANTTYGIAIIMDAVPRYTNGDGTNEAYSNADLSLTLGAAVSGAFSGSVFSPRVWNGTINYTVGGGSGLDFTCADLGENQIEVTVTDDSGNASTCIATVNVIDNTAPVLVCQDATIELGPDGTATVDPMALLATLPTTYEVMVIGSDNGSIGEGFTDFTVSVTEAATVSFDWDYTSNDDPGFDSFGYLLNGTYTQLTNPAQGNQSGSASVAVAPGDVFGFRSQTDDNLLGNNETVISNFMPGFEGQFDPANWNLTLTNSDGDAFFVEIPGGPLSYDACGITVLAVDVPTVSCADIGTPITVTVFASDASGNIAACTAVITVVDLLAPELTCPADQTVDPGAGNLFYILPDYFATGEATADDNCTDPVTITTQDPAPGTALPDGTYTITMTATDEYGNTATCDFELIVETVLGVDTNSLDAGLALYPNPASSVVNLVNKTNISLEKMMIYDINGKLVNQTDLRTMQGERAVDVSSLASGVYMVQIIGDNASTVKRLIKE</sequence>
<evidence type="ECO:0000313" key="9">
    <source>
        <dbReference type="Proteomes" id="UP000629420"/>
    </source>
</evidence>
<dbReference type="PANTHER" id="PTHR46343">
    <property type="entry name" value="HYR DOMAIN-CONTAINING PROTEIN"/>
    <property type="match status" value="1"/>
</dbReference>